<evidence type="ECO:0000256" key="2">
    <source>
        <dbReference type="ARBA" id="ARBA00022737"/>
    </source>
</evidence>
<evidence type="ECO:0000259" key="5">
    <source>
        <dbReference type="Pfam" id="PF24883"/>
    </source>
</evidence>
<sequence length="1530" mass="173208">MSRRSHESDSRSLVLNSDCYGITEISEGVPDNCKADIVFVHGLTGNSHSTWRHESAELPWPEELLVKDISDCKILKYDYDISGIHSLDNGTLRDLAADFLYELVNWRQDNQSERPIIFVAHSLGGLVVKRMLGESQPRDALYNIRLFTRGIIFLGTPHRASRWKDHGYKILKALEKNGVKSNIELRTVFQPAPSILEETHTSFMDWLMPRNGKFWERNGNVSKPKVYIASFYEDLPMITELTGMGDIKVVDHASALIKGYNFLPLQCNYKTMAKFSVGEKGLGSDDYLSVRDQIVDAVRFTQPQNELALGDTAGPSENELKMWQECLHSFAFPEVRQRFKTVGPHLKGTFQWIQRNDIFKSWLEAPEKNVFHLSGKRASGKSTFMKYLTRNEALVSWAHQQSPSRQSIILSHFFHYTGKDPSRTFEGFLRSILFQIVEADFAAFEPVRGIFNRRRAHQPSPTWPRDDLVEACLGVFRAWGEQVDSQRPNIYLIMDALDHFDGELPEMTSFLQDIFEACGRRLKICISSPNERKIDNALTSLESLGVLPRVEIDKHTDGDIELYIERNYREFMGISVGEDKTLADVILHHSQGVFLWVRLVCANLINCAITRTELTKTSTEELLCRLNKLQPDLEEVYEMMFNSIEPDIRDEVEKVLSIVVAASRRLSVEELQCAMFFSNDNSSKDEDDENDDNDDDDDNGDDEEGEGGDDNKNKPKSDPRKEKLTKRKVFEPDFQTVIATRYRGFLEITQVAGTGCVEPCHGTAFTYLTERCRPHGAGEPFKNMVAYGDNLLYKSSTAYLSYLKQAHLPPEASKILDLFADVKDEKQLTLLEASVDNNTSSHKWSMTVFPEGTRAVDIRKWCSKYAFLSYSAENWGYHANSGFSTELKPIEAPQEDQSKGSAFRRSLWALWGLIIKTWFSLLLLSCLPGNWTYPHVGDGSEQAGSFNIIQEDSFRCFLWVFWELMEAKRANPYTLSDLPLDSLEYLCSAGCAGYLHRALARRSDRIKHPDRLLLSTIRARSLPMTHRLLQHYSLKKLSVNHGEQAVFQAIDFSYNPKGEKKYELLVESLLNHGFPAHKRVQYTIRDEHWNTNREIRVRKRQFESSPLVLAILLHRNRIAKLLLTHPSCKDAVRQDINWVLHRVLNMAAHIQPANIKGIELLLKSGASTRDASLDSNMPEHTPLGIALFGKELKVAETLLARGADPNFRCDRASQLSVVAEAENQYPKCVPLLLRWGAEVDVWSMEQACQGHPGTKEVPDVISVLMNHLHENGGIDRLIEGQENALHIAIRFGREDIVERLLQDFKANASIPDHNGDFPVHVALRHNKAITHIKLIQGSSSFNPLVVNREGRTCFQQAKFNGQFSLVRGLRECGLGDDELDFGDEDDPLEDILAGTRYPDASQTRMTTLRLQEPSGSMMVETRPNDALDGIEKFIRDANAPWNGLRHSVPENNWDINPSLRGFEVQLPTQSGVVPRALGNVPLLEGAIADQTAVSFQVGETYTPSISDMSVEECLAGVGTGSLDGYNVESE</sequence>
<dbReference type="SUPFAM" id="SSF52540">
    <property type="entry name" value="P-loop containing nucleoside triphosphate hydrolases"/>
    <property type="match status" value="1"/>
</dbReference>
<dbReference type="SUPFAM" id="SSF48403">
    <property type="entry name" value="Ankyrin repeat"/>
    <property type="match status" value="1"/>
</dbReference>
<dbReference type="SMART" id="SM00248">
    <property type="entry name" value="ANK"/>
    <property type="match status" value="4"/>
</dbReference>
<evidence type="ECO:0000256" key="1">
    <source>
        <dbReference type="ARBA" id="ARBA00007920"/>
    </source>
</evidence>
<dbReference type="PANTHER" id="PTHR10039:SF5">
    <property type="entry name" value="NACHT DOMAIN-CONTAINING PROTEIN"/>
    <property type="match status" value="1"/>
</dbReference>
<dbReference type="InterPro" id="IPR036770">
    <property type="entry name" value="Ankyrin_rpt-contain_sf"/>
</dbReference>
<dbReference type="SUPFAM" id="SSF53474">
    <property type="entry name" value="alpha/beta-Hydrolases"/>
    <property type="match status" value="1"/>
</dbReference>
<organism evidence="6 7">
    <name type="scientific">Fusarium ambrosium</name>
    <dbReference type="NCBI Taxonomy" id="131363"/>
    <lineage>
        <taxon>Eukaryota</taxon>
        <taxon>Fungi</taxon>
        <taxon>Dikarya</taxon>
        <taxon>Ascomycota</taxon>
        <taxon>Pezizomycotina</taxon>
        <taxon>Sordariomycetes</taxon>
        <taxon>Hypocreomycetidae</taxon>
        <taxon>Hypocreales</taxon>
        <taxon>Nectriaceae</taxon>
        <taxon>Fusarium</taxon>
        <taxon>Fusarium solani species complex</taxon>
    </lineage>
</organism>
<feature type="compositionally biased region" description="Acidic residues" evidence="3">
    <location>
        <begin position="685"/>
        <end position="708"/>
    </location>
</feature>
<feature type="compositionally biased region" description="Basic and acidic residues" evidence="3">
    <location>
        <begin position="709"/>
        <end position="722"/>
    </location>
</feature>
<dbReference type="Gene3D" id="3.40.50.300">
    <property type="entry name" value="P-loop containing nucleotide triphosphate hydrolases"/>
    <property type="match status" value="1"/>
</dbReference>
<dbReference type="InterPro" id="IPR027417">
    <property type="entry name" value="P-loop_NTPase"/>
</dbReference>
<dbReference type="SUPFAM" id="SSF48371">
    <property type="entry name" value="ARM repeat"/>
    <property type="match status" value="1"/>
</dbReference>
<gene>
    <name evidence="6" type="ORF">CDV31_012596</name>
</gene>
<dbReference type="Pfam" id="PF05057">
    <property type="entry name" value="DUF676"/>
    <property type="match status" value="1"/>
</dbReference>
<evidence type="ECO:0000256" key="3">
    <source>
        <dbReference type="SAM" id="MobiDB-lite"/>
    </source>
</evidence>
<evidence type="ECO:0000313" key="7">
    <source>
        <dbReference type="Proteomes" id="UP000288429"/>
    </source>
</evidence>
<dbReference type="PANTHER" id="PTHR10039">
    <property type="entry name" value="AMELOGENIN"/>
    <property type="match status" value="1"/>
</dbReference>
<dbReference type="Gene3D" id="1.25.40.20">
    <property type="entry name" value="Ankyrin repeat-containing domain"/>
    <property type="match status" value="1"/>
</dbReference>
<comment type="caution">
    <text evidence="6">The sequence shown here is derived from an EMBL/GenBank/DDBJ whole genome shotgun (WGS) entry which is preliminary data.</text>
</comment>
<reference evidence="6 7" key="1">
    <citation type="submission" date="2017-06" db="EMBL/GenBank/DDBJ databases">
        <title>Cmopartive genomic analysis of Ambrosia Fusariam Clade fungi.</title>
        <authorList>
            <person name="Stajich J.E."/>
            <person name="Carrillo J."/>
            <person name="Kijimoto T."/>
            <person name="Eskalen A."/>
            <person name="O'Donnell K."/>
            <person name="Kasson M."/>
        </authorList>
    </citation>
    <scope>NUCLEOTIDE SEQUENCE [LARGE SCALE GENOMIC DNA]</scope>
    <source>
        <strain evidence="6 7">NRRL 20438</strain>
    </source>
</reference>
<dbReference type="EMBL" id="NIZV01000236">
    <property type="protein sequence ID" value="RSL98435.1"/>
    <property type="molecule type" value="Genomic_DNA"/>
</dbReference>
<dbReference type="InterPro" id="IPR007751">
    <property type="entry name" value="DUF676_lipase-like"/>
</dbReference>
<dbReference type="Gene3D" id="3.40.50.1820">
    <property type="entry name" value="alpha/beta hydrolase"/>
    <property type="match status" value="1"/>
</dbReference>
<evidence type="ECO:0000259" key="4">
    <source>
        <dbReference type="Pfam" id="PF05057"/>
    </source>
</evidence>
<protein>
    <submittedName>
        <fullName evidence="6">Uncharacterized protein</fullName>
    </submittedName>
</protein>
<feature type="domain" description="Nephrocystin 3-like N-terminal" evidence="5">
    <location>
        <begin position="348"/>
        <end position="528"/>
    </location>
</feature>
<comment type="similarity">
    <text evidence="1">Belongs to the putative lipase ROG1 family.</text>
</comment>
<keyword evidence="2" id="KW-0677">Repeat</keyword>
<dbReference type="InterPro" id="IPR056884">
    <property type="entry name" value="NPHP3-like_N"/>
</dbReference>
<dbReference type="Pfam" id="PF24883">
    <property type="entry name" value="NPHP3_N"/>
    <property type="match status" value="1"/>
</dbReference>
<accession>A0A428T8S0</accession>
<evidence type="ECO:0000313" key="6">
    <source>
        <dbReference type="EMBL" id="RSL98435.1"/>
    </source>
</evidence>
<keyword evidence="7" id="KW-1185">Reference proteome</keyword>
<feature type="domain" description="DUF676" evidence="4">
    <location>
        <begin position="37"/>
        <end position="158"/>
    </location>
</feature>
<dbReference type="Pfam" id="PF00023">
    <property type="entry name" value="Ank"/>
    <property type="match status" value="1"/>
</dbReference>
<proteinExistence type="inferred from homology"/>
<dbReference type="InterPro" id="IPR002110">
    <property type="entry name" value="Ankyrin_rpt"/>
</dbReference>
<dbReference type="InterPro" id="IPR029058">
    <property type="entry name" value="AB_hydrolase_fold"/>
</dbReference>
<feature type="region of interest" description="Disordered" evidence="3">
    <location>
        <begin position="679"/>
        <end position="725"/>
    </location>
</feature>
<dbReference type="Proteomes" id="UP000288429">
    <property type="component" value="Unassembled WGS sequence"/>
</dbReference>
<dbReference type="InterPro" id="IPR016024">
    <property type="entry name" value="ARM-type_fold"/>
</dbReference>
<name>A0A428T8S0_9HYPO</name>